<keyword evidence="2 4" id="KW-0808">Transferase</keyword>
<dbReference type="InterPro" id="IPR043129">
    <property type="entry name" value="ATPase_NBD"/>
</dbReference>
<feature type="domain" description="Carbohydrate kinase FGGY C-terminal" evidence="6">
    <location>
        <begin position="330"/>
        <end position="441"/>
    </location>
</feature>
<dbReference type="GO" id="GO:0016773">
    <property type="term" value="F:phosphotransferase activity, alcohol group as acceptor"/>
    <property type="evidence" value="ECO:0007669"/>
    <property type="project" value="InterPro"/>
</dbReference>
<keyword evidence="3 4" id="KW-0418">Kinase</keyword>
<gene>
    <name evidence="7" type="ORF">SAMN05216529_105189</name>
</gene>
<dbReference type="EMBL" id="UHJJ01000005">
    <property type="protein sequence ID" value="SUQ14214.1"/>
    <property type="molecule type" value="Genomic_DNA"/>
</dbReference>
<feature type="domain" description="Carbohydrate kinase FGGY N-terminal" evidence="5">
    <location>
        <begin position="3"/>
        <end position="248"/>
    </location>
</feature>
<dbReference type="Pfam" id="PF02782">
    <property type="entry name" value="FGGY_C"/>
    <property type="match status" value="1"/>
</dbReference>
<evidence type="ECO:0000256" key="3">
    <source>
        <dbReference type="ARBA" id="ARBA00022777"/>
    </source>
</evidence>
<dbReference type="InterPro" id="IPR018485">
    <property type="entry name" value="FGGY_C"/>
</dbReference>
<dbReference type="InterPro" id="IPR018483">
    <property type="entry name" value="Carb_kinase_FGGY_CS"/>
</dbReference>
<dbReference type="SUPFAM" id="SSF53067">
    <property type="entry name" value="Actin-like ATPase domain"/>
    <property type="match status" value="2"/>
</dbReference>
<proteinExistence type="inferred from homology"/>
<evidence type="ECO:0000313" key="8">
    <source>
        <dbReference type="Proteomes" id="UP000254051"/>
    </source>
</evidence>
<organism evidence="7 8">
    <name type="scientific">Faecalicatena contorta</name>
    <dbReference type="NCBI Taxonomy" id="39482"/>
    <lineage>
        <taxon>Bacteria</taxon>
        <taxon>Bacillati</taxon>
        <taxon>Bacillota</taxon>
        <taxon>Clostridia</taxon>
        <taxon>Lachnospirales</taxon>
        <taxon>Lachnospiraceae</taxon>
        <taxon>Faecalicatena</taxon>
    </lineage>
</organism>
<dbReference type="Pfam" id="PF00370">
    <property type="entry name" value="FGGY_N"/>
    <property type="match status" value="1"/>
</dbReference>
<dbReference type="Gene3D" id="3.30.420.40">
    <property type="match status" value="2"/>
</dbReference>
<dbReference type="PIRSF" id="PIRSF000538">
    <property type="entry name" value="GlpK"/>
    <property type="match status" value="1"/>
</dbReference>
<name>A0A315ZXS5_9FIRM</name>
<dbReference type="InterPro" id="IPR000577">
    <property type="entry name" value="Carb_kinase_FGGY"/>
</dbReference>
<dbReference type="CDD" id="cd07773">
    <property type="entry name" value="ASKHA_NBD_FGGY_FK"/>
    <property type="match status" value="1"/>
</dbReference>
<evidence type="ECO:0000256" key="4">
    <source>
        <dbReference type="RuleBase" id="RU003733"/>
    </source>
</evidence>
<keyword evidence="8" id="KW-1185">Reference proteome</keyword>
<dbReference type="Proteomes" id="UP000254051">
    <property type="component" value="Unassembled WGS sequence"/>
</dbReference>
<dbReference type="GO" id="GO:0016301">
    <property type="term" value="F:kinase activity"/>
    <property type="evidence" value="ECO:0007669"/>
    <property type="project" value="UniProtKB-KW"/>
</dbReference>
<evidence type="ECO:0000256" key="2">
    <source>
        <dbReference type="ARBA" id="ARBA00022679"/>
    </source>
</evidence>
<evidence type="ECO:0000259" key="6">
    <source>
        <dbReference type="Pfam" id="PF02782"/>
    </source>
</evidence>
<dbReference type="InterPro" id="IPR050406">
    <property type="entry name" value="FGGY_Carb_Kinase"/>
</dbReference>
<dbReference type="GO" id="GO:0005975">
    <property type="term" value="P:carbohydrate metabolic process"/>
    <property type="evidence" value="ECO:0007669"/>
    <property type="project" value="InterPro"/>
</dbReference>
<sequence>MNIISIDLGTTNIKAAIYNCSLSLITLLSESVTYDRDNDFVEFDANEYFNKIISMIRHASAEGKKFNNEEVGEIILTGQAESLIVLGENNEPIYPGISWLDMRSKEECKELSQHFDSDECFHTTGQPELIPTWPITKLLWLKKNEAPTFEKAVKYLLLKDYIIYRLCGNMLGDYTIYSFSHYFDISKKCYWKEILDYCGVRLDQLPPVAPSGSIAGHLITAHVDENIGLTRRTRINIGTLDHFAGMIGTGNTAPGMISESAGTVLSISTLVAAPLFGKNKIPIYCGPFPETYVLLPVCESGGFSMEWYKNNFFSDISYDVINRELEKCDKVTAPIFLPYLTGVNAPDFNENASGVFFGLKAHHTKYDLALSVMQGVACLLKKNLDTMKQEGISPTRIISTGGGAKSSLWTQIKADITGCIIDIPENEEAPCLGAAIISAISLGYFGTYEEALEKSIRIQKTYHPIKTTFSTYDIFEKLYSSLTDVFAYHKERERIAILPPHSIDTIPSASSPV</sequence>
<evidence type="ECO:0000256" key="1">
    <source>
        <dbReference type="ARBA" id="ARBA00009156"/>
    </source>
</evidence>
<dbReference type="AlphaFoldDB" id="A0A315ZXS5"/>
<protein>
    <submittedName>
        <fullName evidence="7">Sugar (Pentulose or hexulose) kinase</fullName>
    </submittedName>
</protein>
<dbReference type="OrthoDB" id="9805576at2"/>
<dbReference type="PROSITE" id="PS00445">
    <property type="entry name" value="FGGY_KINASES_2"/>
    <property type="match status" value="1"/>
</dbReference>
<evidence type="ECO:0000313" key="7">
    <source>
        <dbReference type="EMBL" id="SUQ14214.1"/>
    </source>
</evidence>
<accession>A0A315ZXS5</accession>
<comment type="similarity">
    <text evidence="1 4">Belongs to the FGGY kinase family.</text>
</comment>
<dbReference type="InterPro" id="IPR018484">
    <property type="entry name" value="FGGY_N"/>
</dbReference>
<reference evidence="8" key="1">
    <citation type="submission" date="2017-07" db="EMBL/GenBank/DDBJ databases">
        <authorList>
            <person name="Varghese N."/>
            <person name="Submissions S."/>
        </authorList>
    </citation>
    <scope>NUCLEOTIDE SEQUENCE [LARGE SCALE GENOMIC DNA]</scope>
    <source>
        <strain evidence="8">NLAE-zl-C134</strain>
    </source>
</reference>
<dbReference type="PANTHER" id="PTHR43095">
    <property type="entry name" value="SUGAR KINASE"/>
    <property type="match status" value="1"/>
</dbReference>
<dbReference type="PANTHER" id="PTHR43095:SF2">
    <property type="entry name" value="GLUCONOKINASE"/>
    <property type="match status" value="1"/>
</dbReference>
<evidence type="ECO:0000259" key="5">
    <source>
        <dbReference type="Pfam" id="PF00370"/>
    </source>
</evidence>
<dbReference type="RefSeq" id="WP_109710895.1">
    <property type="nucleotide sequence ID" value="NZ_QGDS01000005.1"/>
</dbReference>